<evidence type="ECO:0000256" key="1">
    <source>
        <dbReference type="SAM" id="MobiDB-lite"/>
    </source>
</evidence>
<reference evidence="4 5" key="1">
    <citation type="submission" date="2024-06" db="EMBL/GenBank/DDBJ databases">
        <authorList>
            <person name="Kraege A."/>
            <person name="Thomma B."/>
        </authorList>
    </citation>
    <scope>NUCLEOTIDE SEQUENCE [LARGE SCALE GENOMIC DNA]</scope>
</reference>
<dbReference type="Proteomes" id="UP001497392">
    <property type="component" value="Unassembled WGS sequence"/>
</dbReference>
<evidence type="ECO:0000313" key="4">
    <source>
        <dbReference type="EMBL" id="CAL5225518.1"/>
    </source>
</evidence>
<evidence type="ECO:0000313" key="5">
    <source>
        <dbReference type="Proteomes" id="UP001497392"/>
    </source>
</evidence>
<dbReference type="EMBL" id="CAXHTA020000012">
    <property type="protein sequence ID" value="CAL5225518.1"/>
    <property type="molecule type" value="Genomic_DNA"/>
</dbReference>
<dbReference type="PANTHER" id="PTHR24074">
    <property type="entry name" value="CO-CHAPERONE PROTEIN DJLA"/>
    <property type="match status" value="1"/>
</dbReference>
<evidence type="ECO:0000256" key="2">
    <source>
        <dbReference type="SAM" id="Phobius"/>
    </source>
</evidence>
<accession>A0ABP1G048</accession>
<dbReference type="InterPro" id="IPR036869">
    <property type="entry name" value="J_dom_sf"/>
</dbReference>
<keyword evidence="2" id="KW-0812">Transmembrane</keyword>
<dbReference type="PROSITE" id="PS50076">
    <property type="entry name" value="DNAJ_2"/>
    <property type="match status" value="1"/>
</dbReference>
<protein>
    <submittedName>
        <fullName evidence="4">G8348 protein</fullName>
    </submittedName>
</protein>
<dbReference type="Gene3D" id="1.10.287.110">
    <property type="entry name" value="DnaJ domain"/>
    <property type="match status" value="1"/>
</dbReference>
<comment type="caution">
    <text evidence="4">The sequence shown here is derived from an EMBL/GenBank/DDBJ whole genome shotgun (WGS) entry which is preliminary data.</text>
</comment>
<keyword evidence="2" id="KW-1133">Transmembrane helix</keyword>
<keyword evidence="5" id="KW-1185">Reference proteome</keyword>
<evidence type="ECO:0000259" key="3">
    <source>
        <dbReference type="PROSITE" id="PS50076"/>
    </source>
</evidence>
<organism evidence="4 5">
    <name type="scientific">Coccomyxa viridis</name>
    <dbReference type="NCBI Taxonomy" id="1274662"/>
    <lineage>
        <taxon>Eukaryota</taxon>
        <taxon>Viridiplantae</taxon>
        <taxon>Chlorophyta</taxon>
        <taxon>core chlorophytes</taxon>
        <taxon>Trebouxiophyceae</taxon>
        <taxon>Trebouxiophyceae incertae sedis</taxon>
        <taxon>Coccomyxaceae</taxon>
        <taxon>Coccomyxa</taxon>
    </lineage>
</organism>
<gene>
    <name evidence="4" type="primary">g8348</name>
    <name evidence="4" type="ORF">VP750_LOCUS7177</name>
</gene>
<dbReference type="CDD" id="cd06257">
    <property type="entry name" value="DnaJ"/>
    <property type="match status" value="1"/>
</dbReference>
<sequence length="152" mass="16700">MYNPRGVLGVSATASPEEIKQAFRQKSLQCHPDLCPPAQRRSAEAAFREIAEAYSILSKGGAHAHGRSYQAGRTRPWQASARPPARFSNAGLAVIICIPLVFTGVLLGQKYPNMARESGRRHGLLNPPVNPWLRDDVLPRQRTWGERGSSST</sequence>
<dbReference type="Pfam" id="PF00226">
    <property type="entry name" value="DnaJ"/>
    <property type="match status" value="1"/>
</dbReference>
<name>A0ABP1G048_9CHLO</name>
<dbReference type="SMART" id="SM00271">
    <property type="entry name" value="DnaJ"/>
    <property type="match status" value="1"/>
</dbReference>
<dbReference type="InterPro" id="IPR050817">
    <property type="entry name" value="DjlA_DnaK_co-chaperone"/>
</dbReference>
<feature type="domain" description="J" evidence="3">
    <location>
        <begin position="3"/>
        <end position="62"/>
    </location>
</feature>
<feature type="transmembrane region" description="Helical" evidence="2">
    <location>
        <begin position="90"/>
        <end position="108"/>
    </location>
</feature>
<dbReference type="InterPro" id="IPR001623">
    <property type="entry name" value="DnaJ_domain"/>
</dbReference>
<feature type="region of interest" description="Disordered" evidence="1">
    <location>
        <begin position="62"/>
        <end position="82"/>
    </location>
</feature>
<proteinExistence type="predicted"/>
<dbReference type="PRINTS" id="PR00625">
    <property type="entry name" value="JDOMAIN"/>
</dbReference>
<dbReference type="SUPFAM" id="SSF46565">
    <property type="entry name" value="Chaperone J-domain"/>
    <property type="match status" value="1"/>
</dbReference>
<keyword evidence="2" id="KW-0472">Membrane</keyword>